<dbReference type="RefSeq" id="WP_093517124.1">
    <property type="nucleotide sequence ID" value="NZ_FOIJ01000002.1"/>
</dbReference>
<accession>A0A1I0DTM9</accession>
<name>A0A1I0DTM9_9BACT</name>
<feature type="compositionally biased region" description="Low complexity" evidence="1">
    <location>
        <begin position="541"/>
        <end position="552"/>
    </location>
</feature>
<organism evidence="2 3">
    <name type="scientific">Stigmatella erecta</name>
    <dbReference type="NCBI Taxonomy" id="83460"/>
    <lineage>
        <taxon>Bacteria</taxon>
        <taxon>Pseudomonadati</taxon>
        <taxon>Myxococcota</taxon>
        <taxon>Myxococcia</taxon>
        <taxon>Myxococcales</taxon>
        <taxon>Cystobacterineae</taxon>
        <taxon>Archangiaceae</taxon>
        <taxon>Stigmatella</taxon>
    </lineage>
</organism>
<dbReference type="AlphaFoldDB" id="A0A1I0DTM9"/>
<evidence type="ECO:0000313" key="2">
    <source>
        <dbReference type="EMBL" id="SET35818.1"/>
    </source>
</evidence>
<dbReference type="PROSITE" id="PS51257">
    <property type="entry name" value="PROKAR_LIPOPROTEIN"/>
    <property type="match status" value="1"/>
</dbReference>
<feature type="compositionally biased region" description="Gly residues" evidence="1">
    <location>
        <begin position="582"/>
        <end position="595"/>
    </location>
</feature>
<sequence>MYRASLLGLLLSLAACREKAPERGAIQVLVKYGTYVPACIRVLARDAQGHEAQTDILRTKFQGRDAKEVRVAVFRKPDWGQELSLEVSSYSDASENGCIGDPVEVHSSDNAVKVPQEGVASFEAVLKARDDDKDTFFFLDGASHTDCDDKRDDVHPGALEKCLTDVDFDCDGRKSCQDTKCLNALCDDGNGCTVEDQCGASGVCGGQDTPCKPTSVCHRVKSGCGALNSCTDEPDPLQVNKACPREGRPDGVCRAPDGACSSFPYKPSNFDPDSIDGANLGTLDIKCNVTFDSTPGGTAPWNPPECVEAAPQGTTIVQGNGAPDAVLLPVRSVSMAGTLTLVGNRPVILAVYGDAALTHNILANGHRSGTDTVTGPGGNQSCGDRQGGAGAAGSEGGGGGGGGGGTAGAPGGRGYSNAAGGGAGNTNSGGPVPLLGGCAGGKGGGSRGGQGGAGGGAIQISVAKTLSVGAWVTSSGGGGFGGKADSTGLAGGGGGGGSGGGVVLEAHRLLLSGSAVLTANGGGAGEGGGASNDGNNGGDGSRSSASVAVGGSNALNYGGDGGNGGSRSLSPEQGNPGWKFAGEGGGGGGGGGGSVGHIRLRSVTPCSIDGASVISPNTDRQCPL</sequence>
<evidence type="ECO:0000256" key="1">
    <source>
        <dbReference type="SAM" id="MobiDB-lite"/>
    </source>
</evidence>
<feature type="region of interest" description="Disordered" evidence="1">
    <location>
        <begin position="524"/>
        <end position="596"/>
    </location>
</feature>
<keyword evidence="3" id="KW-1185">Reference proteome</keyword>
<feature type="region of interest" description="Disordered" evidence="1">
    <location>
        <begin position="368"/>
        <end position="406"/>
    </location>
</feature>
<evidence type="ECO:0000313" key="3">
    <source>
        <dbReference type="Proteomes" id="UP000199181"/>
    </source>
</evidence>
<reference evidence="3" key="1">
    <citation type="submission" date="2016-10" db="EMBL/GenBank/DDBJ databases">
        <authorList>
            <person name="Varghese N."/>
            <person name="Submissions S."/>
        </authorList>
    </citation>
    <scope>NUCLEOTIDE SEQUENCE [LARGE SCALE GENOMIC DNA]</scope>
    <source>
        <strain evidence="3">DSM 16858</strain>
    </source>
</reference>
<gene>
    <name evidence="2" type="ORF">SAMN05443639_102683</name>
</gene>
<dbReference type="Proteomes" id="UP000199181">
    <property type="component" value="Unassembled WGS sequence"/>
</dbReference>
<feature type="compositionally biased region" description="Gly residues" evidence="1">
    <location>
        <begin position="524"/>
        <end position="540"/>
    </location>
</feature>
<dbReference type="EMBL" id="FOIJ01000002">
    <property type="protein sequence ID" value="SET35818.1"/>
    <property type="molecule type" value="Genomic_DNA"/>
</dbReference>
<protein>
    <submittedName>
        <fullName evidence="2">Putative metal-binding motif-containing protein</fullName>
    </submittedName>
</protein>
<feature type="compositionally biased region" description="Gly residues" evidence="1">
    <location>
        <begin position="375"/>
        <end position="406"/>
    </location>
</feature>
<dbReference type="InterPro" id="IPR021655">
    <property type="entry name" value="Put_metal-bd"/>
</dbReference>
<dbReference type="Pfam" id="PF11617">
    <property type="entry name" value="Cu-binding_MopE"/>
    <property type="match status" value="1"/>
</dbReference>
<proteinExistence type="predicted"/>